<dbReference type="PANTHER" id="PTHR33737:SF2">
    <property type="entry name" value="OS12G0102700 PROTEIN"/>
    <property type="match status" value="1"/>
</dbReference>
<gene>
    <name evidence="2" type="ORF">KIW84_061930</name>
</gene>
<dbReference type="AlphaFoldDB" id="A0A9D4W3U3"/>
<sequence length="331" mass="36505">MNTSETDGNDDDRRLSLIDISSADDSLIGNPFHHQHSEMICTSNLKDEFDDAATKINEWEREPRPIAIENTKCNLRQSLAWDTAFFTSPGFLEPEELSSMIVGVGKGDKQTSSLPAIQEDVKGSCESISTFKSNNSLIQEGVEDDLFQDVRASIQNFSRMSDAARLNREVLPRFHPGGSSKAVGMASYKKVPSSKSPSAGMQSTRKLPKKNPISPHLSRVKPSVCNPRGRMQPHTTVSQGRVSPSIGQNKAKLGKLHTASQHVETMEVQSQMHLKTYAGDLDANNTMVEGHLIGANDLKLGFTQEESCYDDQVDCLSRQVELIDINLKTQT</sequence>
<reference evidence="2 3" key="1">
    <citation type="journal article" date="2022" name="Nat. Genet.">
        <title>Improved pea reference genome and pan-genome highlight genomic features and evolutionary characteristics.</title>
        <authorList>
            <person name="Yang T."/>
            <person name="Liu R."/>
            <person name="Luo Y."/>
            <person name="Hu S."/>
            <person name="Wang D."/>
            <person name="Wang C."/>
            <person name="Pandey M.K."/>
            <person name="Ge S."/>
            <person name="Xu Q."/>
            <person name="Li N."/>
            <person name="Li G."/>
            <person name="Huang Y."/>
            <person name="Saxena R.K."/>
            <person name="Ji Y."/>
            <person name="Li M."/>
            <person name="Yan X."/>
            <person name="He Y."/>
            <person name="Liu Y."/>
            <person name="Wang X."/>
            <person name="Xiang C."/>
            <person name="Varshney R.K."/>
            <person name="Ding H."/>
            <person name="Gao S."/>
            <person name="Zong X."/>
        </authorList>
    </citation>
    <scope>NUCLEOTIDE SEQUENCE [LARGE SCALE GENOMIC DNA]</scope>
    <source>
        <strain evidence="2 3">cv. Zhongwan 6</strain>
    </source>
</reference>
<organism evidence="2 3">
    <name type="scientific">Pisum sativum</name>
    <name type="common">Garden pea</name>
    <name type="synonym">Lathyrus oleraceus</name>
    <dbReference type="NCBI Taxonomy" id="3888"/>
    <lineage>
        <taxon>Eukaryota</taxon>
        <taxon>Viridiplantae</taxon>
        <taxon>Streptophyta</taxon>
        <taxon>Embryophyta</taxon>
        <taxon>Tracheophyta</taxon>
        <taxon>Spermatophyta</taxon>
        <taxon>Magnoliopsida</taxon>
        <taxon>eudicotyledons</taxon>
        <taxon>Gunneridae</taxon>
        <taxon>Pentapetalae</taxon>
        <taxon>rosids</taxon>
        <taxon>fabids</taxon>
        <taxon>Fabales</taxon>
        <taxon>Fabaceae</taxon>
        <taxon>Papilionoideae</taxon>
        <taxon>50 kb inversion clade</taxon>
        <taxon>NPAAA clade</taxon>
        <taxon>Hologalegina</taxon>
        <taxon>IRL clade</taxon>
        <taxon>Fabeae</taxon>
        <taxon>Lathyrus</taxon>
    </lineage>
</organism>
<comment type="caution">
    <text evidence="2">The sequence shown here is derived from an EMBL/GenBank/DDBJ whole genome shotgun (WGS) entry which is preliminary data.</text>
</comment>
<dbReference type="Proteomes" id="UP001058974">
    <property type="component" value="Chromosome 6"/>
</dbReference>
<evidence type="ECO:0000313" key="3">
    <source>
        <dbReference type="Proteomes" id="UP001058974"/>
    </source>
</evidence>
<dbReference type="PANTHER" id="PTHR33737">
    <property type="entry name" value="OS05G0121800 PROTEIN"/>
    <property type="match status" value="1"/>
</dbReference>
<accession>A0A9D4W3U3</accession>
<feature type="compositionally biased region" description="Polar residues" evidence="1">
    <location>
        <begin position="233"/>
        <end position="244"/>
    </location>
</feature>
<keyword evidence="3" id="KW-1185">Reference proteome</keyword>
<feature type="region of interest" description="Disordered" evidence="1">
    <location>
        <begin position="190"/>
        <end position="244"/>
    </location>
</feature>
<dbReference type="GO" id="GO:0008017">
    <property type="term" value="F:microtubule binding"/>
    <property type="evidence" value="ECO:0007669"/>
    <property type="project" value="InterPro"/>
</dbReference>
<name>A0A9D4W3U3_PEA</name>
<dbReference type="Gramene" id="Psat06G0193000-T2">
    <property type="protein sequence ID" value="KAI5395564.1"/>
    <property type="gene ID" value="KIW84_061930"/>
</dbReference>
<protein>
    <submittedName>
        <fullName evidence="2">Uncharacterized protein</fullName>
    </submittedName>
</protein>
<evidence type="ECO:0000256" key="1">
    <source>
        <dbReference type="SAM" id="MobiDB-lite"/>
    </source>
</evidence>
<dbReference type="EMBL" id="JAMSHJ010000006">
    <property type="protein sequence ID" value="KAI5395564.1"/>
    <property type="molecule type" value="Genomic_DNA"/>
</dbReference>
<proteinExistence type="predicted"/>
<dbReference type="InterPro" id="IPR045882">
    <property type="entry name" value="GPT1/2"/>
</dbReference>
<evidence type="ECO:0000313" key="2">
    <source>
        <dbReference type="EMBL" id="KAI5395564.1"/>
    </source>
</evidence>